<organism evidence="4 5">
    <name type="scientific">Paenibacillus lactis 154</name>
    <dbReference type="NCBI Taxonomy" id="743719"/>
    <lineage>
        <taxon>Bacteria</taxon>
        <taxon>Bacillati</taxon>
        <taxon>Bacillota</taxon>
        <taxon>Bacilli</taxon>
        <taxon>Bacillales</taxon>
        <taxon>Paenibacillaceae</taxon>
        <taxon>Paenibacillus</taxon>
    </lineage>
</organism>
<evidence type="ECO:0000256" key="2">
    <source>
        <dbReference type="ARBA" id="ARBA00023002"/>
    </source>
</evidence>
<dbReference type="PRINTS" id="PR00080">
    <property type="entry name" value="SDRFAMILY"/>
</dbReference>
<reference evidence="4 5" key="1">
    <citation type="submission" date="2011-09" db="EMBL/GenBank/DDBJ databases">
        <title>The draft genome of Paenibacillus lactis 154.</title>
        <authorList>
            <consortium name="US DOE Joint Genome Institute (JGI-PGF)"/>
            <person name="Lucas S."/>
            <person name="Han J."/>
            <person name="Lapidus A."/>
            <person name="Cheng J.-F."/>
            <person name="Goodwin L."/>
            <person name="Pitluck S."/>
            <person name="Peters L."/>
            <person name="Land M.L."/>
            <person name="Hauser L."/>
            <person name="Siebers A."/>
            <person name="Thelen M."/>
            <person name="Hugenholtz P."/>
            <person name="Allgaier M."/>
            <person name="Woyke T.J."/>
        </authorList>
    </citation>
    <scope>NUCLEOTIDE SEQUENCE [LARGE SCALE GENOMIC DNA]</scope>
    <source>
        <strain evidence="4 5">154</strain>
    </source>
</reference>
<accession>G4H8P7</accession>
<gene>
    <name evidence="4" type="ORF">PaelaDRAFT_0358</name>
</gene>
<evidence type="ECO:0000256" key="3">
    <source>
        <dbReference type="RuleBase" id="RU000363"/>
    </source>
</evidence>
<dbReference type="PATRIC" id="fig|743719.3.peg.376"/>
<dbReference type="eggNOG" id="COG4221">
    <property type="taxonomic scope" value="Bacteria"/>
</dbReference>
<dbReference type="InterPro" id="IPR051911">
    <property type="entry name" value="SDR_oxidoreductase"/>
</dbReference>
<proteinExistence type="inferred from homology"/>
<evidence type="ECO:0000313" key="5">
    <source>
        <dbReference type="Proteomes" id="UP000003891"/>
    </source>
</evidence>
<protein>
    <submittedName>
        <fullName evidence="4">Short-chain dehydrogenase/reductase SDR</fullName>
    </submittedName>
</protein>
<dbReference type="InterPro" id="IPR002347">
    <property type="entry name" value="SDR_fam"/>
</dbReference>
<dbReference type="Gene3D" id="3.40.50.720">
    <property type="entry name" value="NAD(P)-binding Rossmann-like Domain"/>
    <property type="match status" value="1"/>
</dbReference>
<sequence>MNREQRVHDPPKHGIILNHKQCGIQTVEDALLHPCLEKSLQVSISDLLCCNQTVKQRRVGISQIFQEEIRHINDAPQRLLVYFLKAFGKIDVLLNNAGYAAIGAFEAATEAQIKRQFDVNVLGVLRTTQALLPHFRQSDGGTVINVSSVGGRVAFPLLSLYHASKWAIEGFSESLFYEMAAHQIKVKLVEPGNVATDFTGRSLDLLTDTSLDAYASYTETVLQKQMNSFDVHASEPKLIAETIFEAATDPSDRFRYLVGADAHYLMDLRSKTSDEEFMAGITKQFS</sequence>
<dbReference type="OrthoDB" id="9775296at2"/>
<dbReference type="GO" id="GO:0016491">
    <property type="term" value="F:oxidoreductase activity"/>
    <property type="evidence" value="ECO:0007669"/>
    <property type="project" value="UniProtKB-KW"/>
</dbReference>
<evidence type="ECO:0000313" key="4">
    <source>
        <dbReference type="EMBL" id="EHB68232.1"/>
    </source>
</evidence>
<dbReference type="PANTHER" id="PTHR43976">
    <property type="entry name" value="SHORT CHAIN DEHYDROGENASE"/>
    <property type="match status" value="1"/>
</dbReference>
<dbReference type="STRING" id="743719.PaelaDRAFT_0358"/>
<comment type="similarity">
    <text evidence="1 3">Belongs to the short-chain dehydrogenases/reductases (SDR) family.</text>
</comment>
<keyword evidence="2" id="KW-0560">Oxidoreductase</keyword>
<dbReference type="PANTHER" id="PTHR43976:SF16">
    <property type="entry name" value="SHORT-CHAIN DEHYDROGENASE_REDUCTASE FAMILY PROTEIN"/>
    <property type="match status" value="1"/>
</dbReference>
<dbReference type="SUPFAM" id="SSF51735">
    <property type="entry name" value="NAD(P)-binding Rossmann-fold domains"/>
    <property type="match status" value="1"/>
</dbReference>
<dbReference type="PRINTS" id="PR00081">
    <property type="entry name" value="GDHRDH"/>
</dbReference>
<dbReference type="Proteomes" id="UP000003891">
    <property type="component" value="Unassembled WGS sequence"/>
</dbReference>
<evidence type="ECO:0000256" key="1">
    <source>
        <dbReference type="ARBA" id="ARBA00006484"/>
    </source>
</evidence>
<dbReference type="AlphaFoldDB" id="G4H8P7"/>
<dbReference type="EMBL" id="AGIP01000001">
    <property type="protein sequence ID" value="EHB68232.1"/>
    <property type="molecule type" value="Genomic_DNA"/>
</dbReference>
<dbReference type="InterPro" id="IPR036291">
    <property type="entry name" value="NAD(P)-bd_dom_sf"/>
</dbReference>
<dbReference type="Pfam" id="PF00106">
    <property type="entry name" value="adh_short"/>
    <property type="match status" value="1"/>
</dbReference>
<name>G4H8P7_9BACL</name>